<feature type="compositionally biased region" description="Polar residues" evidence="1">
    <location>
        <begin position="116"/>
        <end position="127"/>
    </location>
</feature>
<protein>
    <submittedName>
        <fullName evidence="2">Uncharacterized protein</fullName>
    </submittedName>
</protein>
<dbReference type="Proteomes" id="UP000324222">
    <property type="component" value="Unassembled WGS sequence"/>
</dbReference>
<dbReference type="AlphaFoldDB" id="A0A5B7GK96"/>
<organism evidence="2 3">
    <name type="scientific">Portunus trituberculatus</name>
    <name type="common">Swimming crab</name>
    <name type="synonym">Neptunus trituberculatus</name>
    <dbReference type="NCBI Taxonomy" id="210409"/>
    <lineage>
        <taxon>Eukaryota</taxon>
        <taxon>Metazoa</taxon>
        <taxon>Ecdysozoa</taxon>
        <taxon>Arthropoda</taxon>
        <taxon>Crustacea</taxon>
        <taxon>Multicrustacea</taxon>
        <taxon>Malacostraca</taxon>
        <taxon>Eumalacostraca</taxon>
        <taxon>Eucarida</taxon>
        <taxon>Decapoda</taxon>
        <taxon>Pleocyemata</taxon>
        <taxon>Brachyura</taxon>
        <taxon>Eubrachyura</taxon>
        <taxon>Portunoidea</taxon>
        <taxon>Portunidae</taxon>
        <taxon>Portuninae</taxon>
        <taxon>Portunus</taxon>
    </lineage>
</organism>
<evidence type="ECO:0000313" key="3">
    <source>
        <dbReference type="Proteomes" id="UP000324222"/>
    </source>
</evidence>
<feature type="region of interest" description="Disordered" evidence="1">
    <location>
        <begin position="103"/>
        <end position="127"/>
    </location>
</feature>
<accession>A0A5B7GK96</accession>
<sequence>MGDICSTVCSGVCIVAVKEQQRVASVREIRRASLTSLLHAGDIARHKTLARSVQDLKYHCLVKNDLCMMRTDGLVGLPSHSPASSPLFIGTGTNDGFFPLPRSKSSRSHNVKTHDNNCNNETGQRVGSSDKATHLAVIHCEWRT</sequence>
<evidence type="ECO:0000313" key="2">
    <source>
        <dbReference type="EMBL" id="MPC57795.1"/>
    </source>
</evidence>
<name>A0A5B7GK96_PORTR</name>
<reference evidence="2 3" key="1">
    <citation type="submission" date="2019-05" db="EMBL/GenBank/DDBJ databases">
        <title>Another draft genome of Portunus trituberculatus and its Hox gene families provides insights of decapod evolution.</title>
        <authorList>
            <person name="Jeong J.-H."/>
            <person name="Song I."/>
            <person name="Kim S."/>
            <person name="Choi T."/>
            <person name="Kim D."/>
            <person name="Ryu S."/>
            <person name="Kim W."/>
        </authorList>
    </citation>
    <scope>NUCLEOTIDE SEQUENCE [LARGE SCALE GENOMIC DNA]</scope>
    <source>
        <tissue evidence="2">Muscle</tissue>
    </source>
</reference>
<proteinExistence type="predicted"/>
<dbReference type="EMBL" id="VSRR010015088">
    <property type="protein sequence ID" value="MPC57795.1"/>
    <property type="molecule type" value="Genomic_DNA"/>
</dbReference>
<keyword evidence="3" id="KW-1185">Reference proteome</keyword>
<comment type="caution">
    <text evidence="2">The sequence shown here is derived from an EMBL/GenBank/DDBJ whole genome shotgun (WGS) entry which is preliminary data.</text>
</comment>
<evidence type="ECO:0000256" key="1">
    <source>
        <dbReference type="SAM" id="MobiDB-lite"/>
    </source>
</evidence>
<gene>
    <name evidence="2" type="ORF">E2C01_051783</name>
</gene>